<feature type="domain" description="DUF4097" evidence="1">
    <location>
        <begin position="23"/>
        <end position="235"/>
    </location>
</feature>
<reference evidence="2 3" key="1">
    <citation type="submission" date="2020-05" db="EMBL/GenBank/DDBJ databases">
        <title>Genome Sequencing of Type Strains.</title>
        <authorList>
            <person name="Lemaire J.F."/>
            <person name="Inderbitzin P."/>
            <person name="Gregorio O.A."/>
            <person name="Collins S.B."/>
            <person name="Wespe N."/>
            <person name="Knight-Connoni V."/>
        </authorList>
    </citation>
    <scope>NUCLEOTIDE SEQUENCE [LARGE SCALE GENOMIC DNA]</scope>
    <source>
        <strain evidence="2 3">LMG 21957</strain>
    </source>
</reference>
<dbReference type="AlphaFoldDB" id="A0A7Y6EWB8"/>
<keyword evidence="3" id="KW-1185">Reference proteome</keyword>
<dbReference type="Proteomes" id="UP000526125">
    <property type="component" value="Unassembled WGS sequence"/>
</dbReference>
<name>A0A7Y6EWB8_9BACL</name>
<dbReference type="EMBL" id="JABMCB010000179">
    <property type="protein sequence ID" value="NUU76255.1"/>
    <property type="molecule type" value="Genomic_DNA"/>
</dbReference>
<evidence type="ECO:0000259" key="1">
    <source>
        <dbReference type="Pfam" id="PF13349"/>
    </source>
</evidence>
<dbReference type="InterPro" id="IPR025164">
    <property type="entry name" value="Toastrack_DUF4097"/>
</dbReference>
<sequence length="262" mass="29098">MKPVEHIICKEIQLEAPVRFLTLDWMHGDVHIAPGADPFIRVIQRASARFPLSRCFDAQVGSDTLSLIDGCKHAFPLGINFKRTSLSILLPPNVMKRITLKSIGTRIVIDNMDTQYLDCHCTSSKMNVSGHAEHFSLRTVGSRIACMNLNTNQLKLHATSSPTQLHGQLAHVQSRTTGSTLSIQSSTMLQSLDHVSTSGHMDLRIPDYNGFTLNFNQTGGRLKSDFSLQKNGEQHVYLDGTHPFQVQVRGGSLRLGKYSTLF</sequence>
<evidence type="ECO:0000313" key="3">
    <source>
        <dbReference type="Proteomes" id="UP000526125"/>
    </source>
</evidence>
<accession>A0A7Y6EWB8</accession>
<comment type="caution">
    <text evidence="2">The sequence shown here is derived from an EMBL/GenBank/DDBJ whole genome shotgun (WGS) entry which is preliminary data.</text>
</comment>
<gene>
    <name evidence="2" type="ORF">HP552_13555</name>
</gene>
<evidence type="ECO:0000313" key="2">
    <source>
        <dbReference type="EMBL" id="NUU76255.1"/>
    </source>
</evidence>
<proteinExistence type="predicted"/>
<dbReference type="Pfam" id="PF13349">
    <property type="entry name" value="DUF4097"/>
    <property type="match status" value="1"/>
</dbReference>
<organism evidence="2 3">
    <name type="scientific">Paenibacillus xylanilyticus</name>
    <dbReference type="NCBI Taxonomy" id="248903"/>
    <lineage>
        <taxon>Bacteria</taxon>
        <taxon>Bacillati</taxon>
        <taxon>Bacillota</taxon>
        <taxon>Bacilli</taxon>
        <taxon>Bacillales</taxon>
        <taxon>Paenibacillaceae</taxon>
        <taxon>Paenibacillus</taxon>
    </lineage>
</organism>
<dbReference type="RefSeq" id="WP_175395987.1">
    <property type="nucleotide sequence ID" value="NZ_JABMCB010000179.1"/>
</dbReference>
<protein>
    <recommendedName>
        <fullName evidence="1">DUF4097 domain-containing protein</fullName>
    </recommendedName>
</protein>